<dbReference type="AlphaFoldDB" id="G3IUB0"/>
<sequence>MVYTICRYTYLVYSLERNNKDVIVAQESVEREIAVRIVHSQVQLNSLCFYHVQTGLLYSQSQSSNGHDLAIKKPMFV</sequence>
<evidence type="ECO:0000313" key="2">
    <source>
        <dbReference type="Proteomes" id="UP000004664"/>
    </source>
</evidence>
<organism evidence="1 2">
    <name type="scientific">Methylobacter tundripaludum (strain ATCC BAA-1195 / DSM 17260 / SV96)</name>
    <dbReference type="NCBI Taxonomy" id="697282"/>
    <lineage>
        <taxon>Bacteria</taxon>
        <taxon>Pseudomonadati</taxon>
        <taxon>Pseudomonadota</taxon>
        <taxon>Gammaproteobacteria</taxon>
        <taxon>Methylococcales</taxon>
        <taxon>Methylococcaceae</taxon>
        <taxon>Methylobacter</taxon>
    </lineage>
</organism>
<dbReference type="EMBL" id="JH109152">
    <property type="protein sequence ID" value="EGW21520.1"/>
    <property type="molecule type" value="Genomic_DNA"/>
</dbReference>
<name>G3IUB0_METTV</name>
<evidence type="ECO:0000313" key="1">
    <source>
        <dbReference type="EMBL" id="EGW21520.1"/>
    </source>
</evidence>
<accession>G3IUB0</accession>
<keyword evidence="2" id="KW-1185">Reference proteome</keyword>
<dbReference type="RefSeq" id="WP_006889501.1">
    <property type="nucleotide sequence ID" value="NZ_JH109152.1"/>
</dbReference>
<dbReference type="Proteomes" id="UP000004664">
    <property type="component" value="Unassembled WGS sequence"/>
</dbReference>
<dbReference type="STRING" id="697282.Mettu_0286"/>
<reference evidence="1 2" key="1">
    <citation type="submission" date="2011-06" db="EMBL/GenBank/DDBJ databases">
        <title>Genomic sequence of Methylobacter tundripaludum SV96.</title>
        <authorList>
            <consortium name="US DOE Joint Genome Institute"/>
            <person name="Lucas S."/>
            <person name="Han J."/>
            <person name="Lapidus A."/>
            <person name="Cheng J.-F."/>
            <person name="Goodwin L."/>
            <person name="Pitluck S."/>
            <person name="Held B."/>
            <person name="Detter J.C."/>
            <person name="Han C."/>
            <person name="Tapia R."/>
            <person name="Land M."/>
            <person name="Hauser L."/>
            <person name="Kyrpides N."/>
            <person name="Ivanova N."/>
            <person name="Ovchinnikova G."/>
            <person name="Pagani I."/>
            <person name="Klotz M.G."/>
            <person name="Dispirito A.A."/>
            <person name="Murrell J.C."/>
            <person name="Dunfield P."/>
            <person name="Kalyuzhnaya M.G."/>
            <person name="Svenning M."/>
            <person name="Trotsenko Y.A."/>
            <person name="Stein L.Y."/>
            <person name="Woyke T."/>
        </authorList>
    </citation>
    <scope>NUCLEOTIDE SEQUENCE [LARGE SCALE GENOMIC DNA]</scope>
    <source>
        <strain evidence="2">ATCC BAA-1195 / DSM 17260 / SV96</strain>
    </source>
</reference>
<proteinExistence type="predicted"/>
<gene>
    <name evidence="1" type="ORF">Mettu_0286</name>
</gene>
<protein>
    <submittedName>
        <fullName evidence="1">Uncharacterized protein</fullName>
    </submittedName>
</protein>
<dbReference type="HOGENOM" id="CLU_2634077_0_0_6"/>